<dbReference type="AlphaFoldDB" id="A0A0S8FXA6"/>
<protein>
    <recommendedName>
        <fullName evidence="4">Transporter</fullName>
    </recommendedName>
</protein>
<evidence type="ECO:0008006" key="4">
    <source>
        <dbReference type="Google" id="ProtNLM"/>
    </source>
</evidence>
<comment type="similarity">
    <text evidence="1">Belongs to the outer membrane factor (OMF) (TC 1.B.17) family.</text>
</comment>
<evidence type="ECO:0000313" key="3">
    <source>
        <dbReference type="Proteomes" id="UP000051373"/>
    </source>
</evidence>
<proteinExistence type="inferred from homology"/>
<gene>
    <name evidence="2" type="ORF">AMJ83_02730</name>
</gene>
<dbReference type="GO" id="GO:0015562">
    <property type="term" value="F:efflux transmembrane transporter activity"/>
    <property type="evidence" value="ECO:0007669"/>
    <property type="project" value="InterPro"/>
</dbReference>
<dbReference type="Pfam" id="PF02321">
    <property type="entry name" value="OEP"/>
    <property type="match status" value="2"/>
</dbReference>
<dbReference type="InterPro" id="IPR003423">
    <property type="entry name" value="OMP_efflux"/>
</dbReference>
<dbReference type="SUPFAM" id="SSF56954">
    <property type="entry name" value="Outer membrane efflux proteins (OEP)"/>
    <property type="match status" value="1"/>
</dbReference>
<evidence type="ECO:0000256" key="1">
    <source>
        <dbReference type="ARBA" id="ARBA00007613"/>
    </source>
</evidence>
<dbReference type="STRING" id="1703779.AMJ83_02730"/>
<dbReference type="InterPro" id="IPR010131">
    <property type="entry name" value="MdtP/NodT-like"/>
</dbReference>
<dbReference type="PANTHER" id="PTHR30203">
    <property type="entry name" value="OUTER MEMBRANE CATION EFFLUX PROTEIN"/>
    <property type="match status" value="1"/>
</dbReference>
<dbReference type="Proteomes" id="UP000051373">
    <property type="component" value="Unassembled WGS sequence"/>
</dbReference>
<name>A0A0S8FXA6_UNCW3</name>
<dbReference type="PANTHER" id="PTHR30203:SF24">
    <property type="entry name" value="BLR4935 PROTEIN"/>
    <property type="match status" value="1"/>
</dbReference>
<organism evidence="2 3">
    <name type="scientific">candidate division WOR_3 bacterium SM23_42</name>
    <dbReference type="NCBI Taxonomy" id="1703779"/>
    <lineage>
        <taxon>Bacteria</taxon>
        <taxon>Bacteria division WOR-3</taxon>
    </lineage>
</organism>
<dbReference type="Gene3D" id="1.20.1600.10">
    <property type="entry name" value="Outer membrane efflux proteins (OEP)"/>
    <property type="match status" value="1"/>
</dbReference>
<evidence type="ECO:0000313" key="2">
    <source>
        <dbReference type="EMBL" id="KPK64349.1"/>
    </source>
</evidence>
<accession>A0A0S8FXA6</accession>
<sequence length="399" mass="45700">MLAFLLFFSLPVWSRADADQELRLDELIEEAKANNPELQAIKADYEAIRATTSWARHLADPTIAAEFSESKRMYSLTLPVPFPSKIASLSHVARNETNQYRNLYVSRIQQIIRDVKKAYAELFLLSRNIAALEKSIVFLKQIHSITVYKYSIGEASQAEVLRAQVELARSENRLVVLRDDLNITEAKVNVLLNRDLEVKVGRPLRLETTTDSLGLATLYALAQENQPLLKVYELQRRKAEVVLSMARQTYLPDFAFRYTLEKMDNDAYSNKYMIGITLPIWFWAKQREFVREAEAKLLKASANYQAMANNLLLAVKDAKTRVEKFQHVVELYKNSILPQAEAGVKSALASYEVNKIEFQSLLESEKLLVQTEFEYEQARVDLFMAVADLEEAVGFDNQK</sequence>
<comment type="caution">
    <text evidence="2">The sequence shown here is derived from an EMBL/GenBank/DDBJ whole genome shotgun (WGS) entry which is preliminary data.</text>
</comment>
<reference evidence="2 3" key="1">
    <citation type="journal article" date="2015" name="Microbiome">
        <title>Genomic resolution of linkages in carbon, nitrogen, and sulfur cycling among widespread estuary sediment bacteria.</title>
        <authorList>
            <person name="Baker B.J."/>
            <person name="Lazar C.S."/>
            <person name="Teske A.P."/>
            <person name="Dick G.J."/>
        </authorList>
    </citation>
    <scope>NUCLEOTIDE SEQUENCE [LARGE SCALE GENOMIC DNA]</scope>
    <source>
        <strain evidence="2">SM23_42</strain>
    </source>
</reference>
<dbReference type="EMBL" id="LJUJ01000003">
    <property type="protein sequence ID" value="KPK64349.1"/>
    <property type="molecule type" value="Genomic_DNA"/>
</dbReference>